<sequence>MAKKKQLSNTKNDYLQNSTSLETSSVLPTDPLPEVKVNPVNLGEIKVALDDAVKKHLSTSYTPSHLYPIIHLTLGYLSVFLALLASYHGWRTEFEASKPLLWACVGSYFSLQLTMWGFKRYVEKGVIFNGQYHDQSKLESIRVISGTSLDPPSPPTVSSSSTHLPKSVPAIGDGPSYVLHLELKSGMKNIVVDGGKYVGGLVDTEGGVEEGELGRWVDELITVGKMERKRE</sequence>
<evidence type="ECO:0000256" key="4">
    <source>
        <dbReference type="ARBA" id="ARBA00022692"/>
    </source>
</evidence>
<dbReference type="InParanoid" id="A0A4Q1BW33"/>
<evidence type="ECO:0000256" key="9">
    <source>
        <dbReference type="SAM" id="Phobius"/>
    </source>
</evidence>
<dbReference type="Pfam" id="PF06703">
    <property type="entry name" value="SPC25"/>
    <property type="match status" value="1"/>
</dbReference>
<dbReference type="AlphaFoldDB" id="A0A4Q1BW33"/>
<dbReference type="PANTHER" id="PTHR13085">
    <property type="entry name" value="MICROSOMAL SIGNAL PEPTIDASE 25 KDA SUBUNIT"/>
    <property type="match status" value="1"/>
</dbReference>
<evidence type="ECO:0000256" key="3">
    <source>
        <dbReference type="ARBA" id="ARBA00017057"/>
    </source>
</evidence>
<keyword evidence="11" id="KW-1185">Reference proteome</keyword>
<evidence type="ECO:0000256" key="5">
    <source>
        <dbReference type="ARBA" id="ARBA00022824"/>
    </source>
</evidence>
<dbReference type="InterPro" id="IPR009582">
    <property type="entry name" value="Spc2/SPCS2"/>
</dbReference>
<keyword evidence="4 9" id="KW-0812">Transmembrane</keyword>
<accession>A0A4Q1BW33</accession>
<dbReference type="GO" id="GO:0006465">
    <property type="term" value="P:signal peptide processing"/>
    <property type="evidence" value="ECO:0007669"/>
    <property type="project" value="InterPro"/>
</dbReference>
<evidence type="ECO:0000256" key="7">
    <source>
        <dbReference type="ARBA" id="ARBA00023136"/>
    </source>
</evidence>
<keyword evidence="7 9" id="KW-0472">Membrane</keyword>
<evidence type="ECO:0000313" key="10">
    <source>
        <dbReference type="EMBL" id="RXK42369.1"/>
    </source>
</evidence>
<proteinExistence type="inferred from homology"/>
<dbReference type="GO" id="GO:0045047">
    <property type="term" value="P:protein targeting to ER"/>
    <property type="evidence" value="ECO:0007669"/>
    <property type="project" value="TreeGrafter"/>
</dbReference>
<name>A0A4Q1BW33_TREME</name>
<comment type="subcellular location">
    <subcellularLocation>
        <location evidence="1">Endoplasmic reticulum membrane</location>
        <topology evidence="1">Multi-pass membrane protein</topology>
    </subcellularLocation>
</comment>
<organism evidence="10 11">
    <name type="scientific">Tremella mesenterica</name>
    <name type="common">Jelly fungus</name>
    <dbReference type="NCBI Taxonomy" id="5217"/>
    <lineage>
        <taxon>Eukaryota</taxon>
        <taxon>Fungi</taxon>
        <taxon>Dikarya</taxon>
        <taxon>Basidiomycota</taxon>
        <taxon>Agaricomycotina</taxon>
        <taxon>Tremellomycetes</taxon>
        <taxon>Tremellales</taxon>
        <taxon>Tremellaceae</taxon>
        <taxon>Tremella</taxon>
    </lineage>
</organism>
<evidence type="ECO:0000256" key="1">
    <source>
        <dbReference type="ARBA" id="ARBA00004477"/>
    </source>
</evidence>
<comment type="function">
    <text evidence="8">Component of the signal peptidase complex (SPC) which catalyzes the cleavage of N-terminal signal sequences from nascent proteins as they are translocated into the lumen of the endoplasmic reticulum. Enhances the enzymatic activity of SPC and facilitates the interactions between different components of the translocation site.</text>
</comment>
<comment type="caution">
    <text evidence="10">The sequence shown here is derived from an EMBL/GenBank/DDBJ whole genome shotgun (WGS) entry which is preliminary data.</text>
</comment>
<evidence type="ECO:0000256" key="6">
    <source>
        <dbReference type="ARBA" id="ARBA00022989"/>
    </source>
</evidence>
<keyword evidence="6 9" id="KW-1133">Transmembrane helix</keyword>
<dbReference type="EMBL" id="SDIL01000002">
    <property type="protein sequence ID" value="RXK42369.1"/>
    <property type="molecule type" value="Genomic_DNA"/>
</dbReference>
<keyword evidence="5" id="KW-0256">Endoplasmic reticulum</keyword>
<comment type="similarity">
    <text evidence="2">Belongs to the SPCS2 family.</text>
</comment>
<evidence type="ECO:0000256" key="2">
    <source>
        <dbReference type="ARBA" id="ARBA00007324"/>
    </source>
</evidence>
<dbReference type="PANTHER" id="PTHR13085:SF0">
    <property type="entry name" value="SIGNAL PEPTIDASE COMPLEX SUBUNIT 2"/>
    <property type="match status" value="1"/>
</dbReference>
<reference evidence="10 11" key="1">
    <citation type="submission" date="2016-06" db="EMBL/GenBank/DDBJ databases">
        <title>Evolution of pathogenesis and genome organization in the Tremellales.</title>
        <authorList>
            <person name="Cuomo C."/>
            <person name="Litvintseva A."/>
            <person name="Heitman J."/>
            <person name="Chen Y."/>
            <person name="Sun S."/>
            <person name="Springer D."/>
            <person name="Dromer F."/>
            <person name="Young S."/>
            <person name="Zeng Q."/>
            <person name="Chapman S."/>
            <person name="Gujja S."/>
            <person name="Saif S."/>
            <person name="Birren B."/>
        </authorList>
    </citation>
    <scope>NUCLEOTIDE SEQUENCE [LARGE SCALE GENOMIC DNA]</scope>
    <source>
        <strain evidence="10 11">ATCC 28783</strain>
    </source>
</reference>
<feature type="transmembrane region" description="Helical" evidence="9">
    <location>
        <begin position="99"/>
        <end position="118"/>
    </location>
</feature>
<gene>
    <name evidence="10" type="ORF">M231_00359</name>
</gene>
<evidence type="ECO:0000313" key="11">
    <source>
        <dbReference type="Proteomes" id="UP000289152"/>
    </source>
</evidence>
<evidence type="ECO:0000256" key="8">
    <source>
        <dbReference type="ARBA" id="ARBA00045608"/>
    </source>
</evidence>
<dbReference type="OrthoDB" id="29558at2759"/>
<dbReference type="GO" id="GO:0005787">
    <property type="term" value="C:signal peptidase complex"/>
    <property type="evidence" value="ECO:0007669"/>
    <property type="project" value="InterPro"/>
</dbReference>
<dbReference type="VEuPathDB" id="FungiDB:TREMEDRAFT_63492"/>
<protein>
    <recommendedName>
        <fullName evidence="3">Signal peptidase complex subunit 2</fullName>
    </recommendedName>
</protein>
<feature type="transmembrane region" description="Helical" evidence="9">
    <location>
        <begin position="66"/>
        <end position="87"/>
    </location>
</feature>
<dbReference type="STRING" id="5217.A0A4Q1BW33"/>
<dbReference type="Proteomes" id="UP000289152">
    <property type="component" value="Unassembled WGS sequence"/>
</dbReference>